<dbReference type="GO" id="GO:0008453">
    <property type="term" value="F:alanine-glyoxylate transaminase activity"/>
    <property type="evidence" value="ECO:0007669"/>
    <property type="project" value="TreeGrafter"/>
</dbReference>
<accession>Q30XQ6</accession>
<dbReference type="eggNOG" id="COG0075">
    <property type="taxonomic scope" value="Bacteria"/>
</dbReference>
<dbReference type="Gene3D" id="3.90.1150.10">
    <property type="entry name" value="Aspartate Aminotransferase, domain 1"/>
    <property type="match status" value="1"/>
</dbReference>
<evidence type="ECO:0000313" key="9">
    <source>
        <dbReference type="EMBL" id="ABB39540.1"/>
    </source>
</evidence>
<dbReference type="SUPFAM" id="SSF53383">
    <property type="entry name" value="PLP-dependent transferases"/>
    <property type="match status" value="1"/>
</dbReference>
<dbReference type="RefSeq" id="WP_011368564.1">
    <property type="nucleotide sequence ID" value="NC_007519.1"/>
</dbReference>
<gene>
    <name evidence="9" type="ordered locus">Dde_2744</name>
</gene>
<evidence type="ECO:0000313" key="10">
    <source>
        <dbReference type="Proteomes" id="UP000002710"/>
    </source>
</evidence>
<protein>
    <submittedName>
        <fullName evidence="9">Serine--pyruvate transaminase</fullName>
        <ecNumber evidence="9">2.6.1.51</ecNumber>
    </submittedName>
</protein>
<evidence type="ECO:0000256" key="6">
    <source>
        <dbReference type="PIRSR" id="PIRSR000524-1"/>
    </source>
</evidence>
<dbReference type="GO" id="GO:0019265">
    <property type="term" value="P:glycine biosynthetic process, by transamination of glyoxylate"/>
    <property type="evidence" value="ECO:0007669"/>
    <property type="project" value="TreeGrafter"/>
</dbReference>
<keyword evidence="4 9" id="KW-0808">Transferase</keyword>
<dbReference type="KEGG" id="dde:Dde_2744"/>
<dbReference type="InterPro" id="IPR015421">
    <property type="entry name" value="PyrdxlP-dep_Trfase_major"/>
</dbReference>
<dbReference type="InterPro" id="IPR015422">
    <property type="entry name" value="PyrdxlP-dep_Trfase_small"/>
</dbReference>
<comment type="cofactor">
    <cofactor evidence="1 7">
        <name>pyridoxal 5'-phosphate</name>
        <dbReference type="ChEBI" id="CHEBI:597326"/>
    </cofactor>
</comment>
<dbReference type="InterPro" id="IPR015424">
    <property type="entry name" value="PyrdxlP-dep_Trfase"/>
</dbReference>
<evidence type="ECO:0000256" key="1">
    <source>
        <dbReference type="ARBA" id="ARBA00001933"/>
    </source>
</evidence>
<dbReference type="PIRSF" id="PIRSF000524">
    <property type="entry name" value="SPT"/>
    <property type="match status" value="1"/>
</dbReference>
<proteinExistence type="inferred from homology"/>
<dbReference type="InterPro" id="IPR024169">
    <property type="entry name" value="SP_NH2Trfase/AEP_transaminase"/>
</dbReference>
<dbReference type="HOGENOM" id="CLU_027686_0_1_7"/>
<comment type="similarity">
    <text evidence="2">Belongs to the class-V pyridoxal-phosphate-dependent aminotransferase family.</text>
</comment>
<evidence type="ECO:0000256" key="4">
    <source>
        <dbReference type="ARBA" id="ARBA00022679"/>
    </source>
</evidence>
<dbReference type="InterPro" id="IPR000192">
    <property type="entry name" value="Aminotrans_V_dom"/>
</dbReference>
<dbReference type="PANTHER" id="PTHR21152:SF24">
    <property type="entry name" value="ALANINE--GLYOXYLATE AMINOTRANSFERASE 1"/>
    <property type="match status" value="1"/>
</dbReference>
<keyword evidence="3 9" id="KW-0032">Aminotransferase</keyword>
<sequence>MNAYTEIPMVPGPTTLHPDALAAMGRDYGSGQIETAYLQLYADTQKLLGTLAGTGNDMVIMTGEGMLALWGALKSCLAPGDRVLSVATGVFGDGIGDMAAGLGCEVRKITLPFNATLDDLTAVEEAVDRFRPRMITAVHCETPSGTLNPLAELGRLKAAMNVPLFYVDAVASLGGAPVMADDWHVDLLLGGSQKCLSAPPSMAFVGVSPAAWEAVEQRAYQGYDALGPFRTVHSDGRCPYTPYWHGTAALHAAAAAIVAEGTEQVFARHRNVARQCRDGLQEMDIRLFTAENAVNSPTVTAALVPRGWECAAWLQALAARGLRAAGSFGPMAGKVFRLGHMGTQAHPRLMEKALQVMAQVLEQGPAASRR</sequence>
<dbReference type="EC" id="2.6.1.51" evidence="9"/>
<reference evidence="9 10" key="1">
    <citation type="journal article" date="2011" name="J. Bacteriol.">
        <title>Complete genome sequence and updated annotation of Desulfovibrio alaskensis G20.</title>
        <authorList>
            <person name="Hauser L.J."/>
            <person name="Land M.L."/>
            <person name="Brown S.D."/>
            <person name="Larimer F."/>
            <person name="Keller K.L."/>
            <person name="Rapp-Giles B.J."/>
            <person name="Price M.N."/>
            <person name="Lin M."/>
            <person name="Bruce D.C."/>
            <person name="Detter J.C."/>
            <person name="Tapia R."/>
            <person name="Han C.S."/>
            <person name="Goodwin L.A."/>
            <person name="Cheng J.F."/>
            <person name="Pitluck S."/>
            <person name="Copeland A."/>
            <person name="Lucas S."/>
            <person name="Nolan M."/>
            <person name="Lapidus A.L."/>
            <person name="Palumbo A.V."/>
            <person name="Wall J.D."/>
        </authorList>
    </citation>
    <scope>NUCLEOTIDE SEQUENCE [LARGE SCALE GENOMIC DNA]</scope>
    <source>
        <strain evidence="10">ATCC BAA 1058 / DSM 17464 / G20</strain>
    </source>
</reference>
<feature type="domain" description="Aminotransferase class V" evidence="8">
    <location>
        <begin position="63"/>
        <end position="322"/>
    </location>
</feature>
<keyword evidence="10" id="KW-1185">Reference proteome</keyword>
<feature type="modified residue" description="N6-(pyridoxal phosphate)lysine" evidence="7">
    <location>
        <position position="194"/>
    </location>
</feature>
<keyword evidence="5 7" id="KW-0663">Pyridoxal phosphate</keyword>
<dbReference type="GO" id="GO:0004760">
    <property type="term" value="F:L-serine-pyruvate transaminase activity"/>
    <property type="evidence" value="ECO:0007669"/>
    <property type="project" value="UniProtKB-EC"/>
</dbReference>
<dbReference type="Gene3D" id="3.40.640.10">
    <property type="entry name" value="Type I PLP-dependent aspartate aminotransferase-like (Major domain)"/>
    <property type="match status" value="1"/>
</dbReference>
<organism evidence="9 10">
    <name type="scientific">Oleidesulfovibrio alaskensis (strain ATCC BAA-1058 / DSM 17464 / G20)</name>
    <name type="common">Desulfovibrio alaskensis</name>
    <dbReference type="NCBI Taxonomy" id="207559"/>
    <lineage>
        <taxon>Bacteria</taxon>
        <taxon>Pseudomonadati</taxon>
        <taxon>Thermodesulfobacteriota</taxon>
        <taxon>Desulfovibrionia</taxon>
        <taxon>Desulfovibrionales</taxon>
        <taxon>Desulfovibrionaceae</taxon>
        <taxon>Oleidesulfovibrio</taxon>
    </lineage>
</organism>
<evidence type="ECO:0000256" key="5">
    <source>
        <dbReference type="ARBA" id="ARBA00022898"/>
    </source>
</evidence>
<evidence type="ECO:0000256" key="2">
    <source>
        <dbReference type="ARBA" id="ARBA00009236"/>
    </source>
</evidence>
<evidence type="ECO:0000259" key="8">
    <source>
        <dbReference type="Pfam" id="PF00266"/>
    </source>
</evidence>
<feature type="binding site" evidence="6">
    <location>
        <position position="337"/>
    </location>
    <ligand>
        <name>substrate</name>
    </ligand>
</feature>
<dbReference type="Proteomes" id="UP000002710">
    <property type="component" value="Chromosome"/>
</dbReference>
<evidence type="ECO:0000256" key="7">
    <source>
        <dbReference type="PIRSR" id="PIRSR000524-50"/>
    </source>
</evidence>
<evidence type="ECO:0000256" key="3">
    <source>
        <dbReference type="ARBA" id="ARBA00022576"/>
    </source>
</evidence>
<keyword evidence="9" id="KW-0670">Pyruvate</keyword>
<name>Q30XQ6_OLEA2</name>
<dbReference type="STRING" id="207559.Dde_2744"/>
<dbReference type="EMBL" id="CP000112">
    <property type="protein sequence ID" value="ABB39540.1"/>
    <property type="molecule type" value="Genomic_DNA"/>
</dbReference>
<dbReference type="PANTHER" id="PTHR21152">
    <property type="entry name" value="AMINOTRANSFERASE CLASS V"/>
    <property type="match status" value="1"/>
</dbReference>
<dbReference type="Pfam" id="PF00266">
    <property type="entry name" value="Aminotran_5"/>
    <property type="match status" value="1"/>
</dbReference>
<dbReference type="AlphaFoldDB" id="Q30XQ6"/>